<evidence type="ECO:0000259" key="7">
    <source>
        <dbReference type="PROSITE" id="PS50970"/>
    </source>
</evidence>
<comment type="cofactor">
    <cofactor evidence="5">
        <name>Zn(2+)</name>
        <dbReference type="ChEBI" id="CHEBI:29105"/>
    </cofactor>
    <text evidence="5">Binds 1 zinc ion per subunit.</text>
</comment>
<dbReference type="Gramene" id="Pp3c8_6230V3.2">
    <property type="protein sequence ID" value="Pp3c8_6230V3.2"/>
    <property type="gene ID" value="Pp3c8_6230"/>
</dbReference>
<keyword evidence="2 6" id="KW-0808">Transferase</keyword>
<evidence type="ECO:0000313" key="9">
    <source>
        <dbReference type="EnsemblPlants" id="Pp3c8_6230V3.1"/>
    </source>
</evidence>
<dbReference type="SUPFAM" id="SSF82282">
    <property type="entry name" value="Homocysteine S-methyltransferase"/>
    <property type="match status" value="1"/>
</dbReference>
<dbReference type="AlphaFoldDB" id="A0A2K1K6B5"/>
<dbReference type="GO" id="GO:0009086">
    <property type="term" value="P:methionine biosynthetic process"/>
    <property type="evidence" value="ECO:0000318"/>
    <property type="project" value="GO_Central"/>
</dbReference>
<reference evidence="8 10" key="2">
    <citation type="journal article" date="2018" name="Plant J.">
        <title>The Physcomitrella patens chromosome-scale assembly reveals moss genome structure and evolution.</title>
        <authorList>
            <person name="Lang D."/>
            <person name="Ullrich K.K."/>
            <person name="Murat F."/>
            <person name="Fuchs J."/>
            <person name="Jenkins J."/>
            <person name="Haas F.B."/>
            <person name="Piednoel M."/>
            <person name="Gundlach H."/>
            <person name="Van Bel M."/>
            <person name="Meyberg R."/>
            <person name="Vives C."/>
            <person name="Morata J."/>
            <person name="Symeonidi A."/>
            <person name="Hiss M."/>
            <person name="Muchero W."/>
            <person name="Kamisugi Y."/>
            <person name="Saleh O."/>
            <person name="Blanc G."/>
            <person name="Decker E.L."/>
            <person name="van Gessel N."/>
            <person name="Grimwood J."/>
            <person name="Hayes R.D."/>
            <person name="Graham S.W."/>
            <person name="Gunter L.E."/>
            <person name="McDaniel S.F."/>
            <person name="Hoernstein S.N.W."/>
            <person name="Larsson A."/>
            <person name="Li F.W."/>
            <person name="Perroud P.F."/>
            <person name="Phillips J."/>
            <person name="Ranjan P."/>
            <person name="Rokshar D.S."/>
            <person name="Rothfels C.J."/>
            <person name="Schneider L."/>
            <person name="Shu S."/>
            <person name="Stevenson D.W."/>
            <person name="Thummler F."/>
            <person name="Tillich M."/>
            <person name="Villarreal Aguilar J.C."/>
            <person name="Widiez T."/>
            <person name="Wong G.K."/>
            <person name="Wymore A."/>
            <person name="Zhang Y."/>
            <person name="Zimmer A.D."/>
            <person name="Quatrano R.S."/>
            <person name="Mayer K.F.X."/>
            <person name="Goodstein D."/>
            <person name="Casacuberta J.M."/>
            <person name="Vandepoele K."/>
            <person name="Reski R."/>
            <person name="Cuming A.C."/>
            <person name="Tuskan G.A."/>
            <person name="Maumus F."/>
            <person name="Salse J."/>
            <person name="Schmutz J."/>
            <person name="Rensing S.A."/>
        </authorList>
    </citation>
    <scope>NUCLEOTIDE SEQUENCE [LARGE SCALE GENOMIC DNA]</scope>
    <source>
        <strain evidence="9 10">cv. Gransden 2004</strain>
    </source>
</reference>
<dbReference type="OMA" id="PYGAYLY"/>
<evidence type="ECO:0000256" key="6">
    <source>
        <dbReference type="PROSITE-ProRule" id="PRU00333"/>
    </source>
</evidence>
<dbReference type="Gramene" id="Pp3c8_6230V3.3">
    <property type="protein sequence ID" value="Pp3c8_6230V3.3"/>
    <property type="gene ID" value="Pp3c8_6230"/>
</dbReference>
<keyword evidence="4 5" id="KW-0862">Zinc</keyword>
<evidence type="ECO:0000256" key="4">
    <source>
        <dbReference type="ARBA" id="ARBA00022833"/>
    </source>
</evidence>
<sequence>MGHTLNLHHDTFQEPERSETITELLKQAGGCVVTDGGFATQLERHGADINDPLWSALCLITMPHLIRTVHKEYLQAGASVISTASYQATIQGFQSRGLSTKEAEDLLQTSVRIAQEERDSFWKEYQNKVRAGTAHAGLYQRALAAASVGSYGAYLADGSEYSGDYGPSMTVDKLKDFHRRRLMVLADAGPDLIALETIPCKLETQALVELLAEENLRVPAWISFNSKDGTNVVSGDSLSDCVALADKCTQVRAVGINCTPPRFILDLIQAVRKVTNKLIVVYPNSGEYYDPEIKQWVESTGVSDTDFVSYVHEWRNAGAQLIGGCCRTTPNTIEAISKALREHTHAHVTN</sequence>
<dbReference type="Proteomes" id="UP000006727">
    <property type="component" value="Chromosome 8"/>
</dbReference>
<dbReference type="Gramene" id="Pp3c8_6230V3.1">
    <property type="protein sequence ID" value="Pp3c8_6230V3.1"/>
    <property type="gene ID" value="Pp3c8_6230"/>
</dbReference>
<feature type="binding site" evidence="5 6">
    <location>
        <position position="326"/>
    </location>
    <ligand>
        <name>Zn(2+)</name>
        <dbReference type="ChEBI" id="CHEBI:29105"/>
    </ligand>
</feature>
<dbReference type="GO" id="GO:0008270">
    <property type="term" value="F:zinc ion binding"/>
    <property type="evidence" value="ECO:0007669"/>
    <property type="project" value="InterPro"/>
</dbReference>
<evidence type="ECO:0000313" key="10">
    <source>
        <dbReference type="Proteomes" id="UP000006727"/>
    </source>
</evidence>
<evidence type="ECO:0000256" key="5">
    <source>
        <dbReference type="PIRSR" id="PIRSR037505-2"/>
    </source>
</evidence>
<dbReference type="EnsemblPlants" id="Pp3c8_6230V3.3">
    <property type="protein sequence ID" value="Pp3c8_6230V3.3"/>
    <property type="gene ID" value="Pp3c8_6230"/>
</dbReference>
<dbReference type="Pfam" id="PF02574">
    <property type="entry name" value="S-methyl_trans"/>
    <property type="match status" value="1"/>
</dbReference>
<reference evidence="8 10" key="1">
    <citation type="journal article" date="2008" name="Science">
        <title>The Physcomitrella genome reveals evolutionary insights into the conquest of land by plants.</title>
        <authorList>
            <person name="Rensing S."/>
            <person name="Lang D."/>
            <person name="Zimmer A."/>
            <person name="Terry A."/>
            <person name="Salamov A."/>
            <person name="Shapiro H."/>
            <person name="Nishiyama T."/>
            <person name="Perroud P.-F."/>
            <person name="Lindquist E."/>
            <person name="Kamisugi Y."/>
            <person name="Tanahashi T."/>
            <person name="Sakakibara K."/>
            <person name="Fujita T."/>
            <person name="Oishi K."/>
            <person name="Shin-I T."/>
            <person name="Kuroki Y."/>
            <person name="Toyoda A."/>
            <person name="Suzuki Y."/>
            <person name="Hashimoto A."/>
            <person name="Yamaguchi K."/>
            <person name="Sugano A."/>
            <person name="Kohara Y."/>
            <person name="Fujiyama A."/>
            <person name="Anterola A."/>
            <person name="Aoki S."/>
            <person name="Ashton N."/>
            <person name="Barbazuk W.B."/>
            <person name="Barker E."/>
            <person name="Bennetzen J."/>
            <person name="Bezanilla M."/>
            <person name="Blankenship R."/>
            <person name="Cho S.H."/>
            <person name="Dutcher S."/>
            <person name="Estelle M."/>
            <person name="Fawcett J.A."/>
            <person name="Gundlach H."/>
            <person name="Hanada K."/>
            <person name="Heyl A."/>
            <person name="Hicks K.A."/>
            <person name="Hugh J."/>
            <person name="Lohr M."/>
            <person name="Mayer K."/>
            <person name="Melkozernov A."/>
            <person name="Murata T."/>
            <person name="Nelson D."/>
            <person name="Pils B."/>
            <person name="Prigge M."/>
            <person name="Reiss B."/>
            <person name="Renner T."/>
            <person name="Rombauts S."/>
            <person name="Rushton P."/>
            <person name="Sanderfoot A."/>
            <person name="Schween G."/>
            <person name="Shiu S.-H."/>
            <person name="Stueber K."/>
            <person name="Theodoulou F.L."/>
            <person name="Tu H."/>
            <person name="Van de Peer Y."/>
            <person name="Verrier P.J."/>
            <person name="Waters E."/>
            <person name="Wood A."/>
            <person name="Yang L."/>
            <person name="Cove D."/>
            <person name="Cuming A."/>
            <person name="Hasebe M."/>
            <person name="Lucas S."/>
            <person name="Mishler D.B."/>
            <person name="Reski R."/>
            <person name="Grigoriev I."/>
            <person name="Quatrano R.S."/>
            <person name="Boore J.L."/>
        </authorList>
    </citation>
    <scope>NUCLEOTIDE SEQUENCE [LARGE SCALE GENOMIC DNA]</scope>
    <source>
        <strain evidence="9 10">cv. Gransden 2004</strain>
    </source>
</reference>
<evidence type="ECO:0000256" key="2">
    <source>
        <dbReference type="ARBA" id="ARBA00022679"/>
    </source>
</evidence>
<keyword evidence="10" id="KW-1185">Reference proteome</keyword>
<evidence type="ECO:0000256" key="3">
    <source>
        <dbReference type="ARBA" id="ARBA00022723"/>
    </source>
</evidence>
<evidence type="ECO:0000256" key="1">
    <source>
        <dbReference type="ARBA" id="ARBA00022603"/>
    </source>
</evidence>
<dbReference type="PIRSF" id="PIRSF037505">
    <property type="entry name" value="Betaine_HMT"/>
    <property type="match status" value="1"/>
</dbReference>
<reference evidence="9" key="3">
    <citation type="submission" date="2020-12" db="UniProtKB">
        <authorList>
            <consortium name="EnsemblPlants"/>
        </authorList>
    </citation>
    <scope>IDENTIFICATION</scope>
</reference>
<dbReference type="RefSeq" id="XP_024381851.1">
    <property type="nucleotide sequence ID" value="XM_024526083.2"/>
</dbReference>
<organism evidence="8">
    <name type="scientific">Physcomitrium patens</name>
    <name type="common">Spreading-leaved earth moss</name>
    <name type="synonym">Physcomitrella patens</name>
    <dbReference type="NCBI Taxonomy" id="3218"/>
    <lineage>
        <taxon>Eukaryota</taxon>
        <taxon>Viridiplantae</taxon>
        <taxon>Streptophyta</taxon>
        <taxon>Embryophyta</taxon>
        <taxon>Bryophyta</taxon>
        <taxon>Bryophytina</taxon>
        <taxon>Bryopsida</taxon>
        <taxon>Funariidae</taxon>
        <taxon>Funariales</taxon>
        <taxon>Funariaceae</taxon>
        <taxon>Physcomitrium</taxon>
    </lineage>
</organism>
<keyword evidence="3 5" id="KW-0479">Metal-binding</keyword>
<dbReference type="Gramene" id="Pp3c8_6230V3.4">
    <property type="protein sequence ID" value="Pp3c8_6230V3.4"/>
    <property type="gene ID" value="Pp3c8_6230"/>
</dbReference>
<dbReference type="GO" id="GO:0008898">
    <property type="term" value="F:S-adenosylmethionine-homocysteine S-methyltransferase activity"/>
    <property type="evidence" value="ECO:0000318"/>
    <property type="project" value="GO_Central"/>
</dbReference>
<dbReference type="STRING" id="3218.A0A2K1K6B5"/>
<dbReference type="EnsemblPlants" id="Pp3c8_6230V3.2">
    <property type="protein sequence ID" value="Pp3c8_6230V3.2"/>
    <property type="gene ID" value="Pp3c8_6230"/>
</dbReference>
<dbReference type="InterPro" id="IPR051486">
    <property type="entry name" value="Hcy_S-methyltransferase"/>
</dbReference>
<feature type="domain" description="Hcy-binding" evidence="7">
    <location>
        <begin position="20"/>
        <end position="340"/>
    </location>
</feature>
<dbReference type="GO" id="GO:0032259">
    <property type="term" value="P:methylation"/>
    <property type="evidence" value="ECO:0007669"/>
    <property type="project" value="UniProtKB-KW"/>
</dbReference>
<dbReference type="PANTHER" id="PTHR46015:SF1">
    <property type="entry name" value="HOMOCYSTEINE S-METHYLTRANSFERASE-LIKE ISOFORM 1"/>
    <property type="match status" value="1"/>
</dbReference>
<protein>
    <recommendedName>
        <fullName evidence="7">Hcy-binding domain-containing protein</fullName>
    </recommendedName>
</protein>
<dbReference type="InterPro" id="IPR017226">
    <property type="entry name" value="BHMT-like"/>
</dbReference>
<dbReference type="EnsemblPlants" id="Pp3c8_6230V3.1">
    <property type="protein sequence ID" value="Pp3c8_6230V3.1"/>
    <property type="gene ID" value="Pp3c8_6230"/>
</dbReference>
<proteinExistence type="predicted"/>
<dbReference type="PANTHER" id="PTHR46015">
    <property type="entry name" value="ZGC:172121"/>
    <property type="match status" value="1"/>
</dbReference>
<keyword evidence="1 6" id="KW-0489">Methyltransferase</keyword>
<dbReference type="Gene3D" id="3.20.20.330">
    <property type="entry name" value="Homocysteine-binding-like domain"/>
    <property type="match status" value="1"/>
</dbReference>
<dbReference type="PROSITE" id="PS50970">
    <property type="entry name" value="HCY"/>
    <property type="match status" value="1"/>
</dbReference>
<dbReference type="GeneID" id="112285349"/>
<gene>
    <name evidence="9" type="primary">LOC112285349</name>
    <name evidence="8" type="ORF">PHYPA_011216</name>
</gene>
<evidence type="ECO:0000313" key="8">
    <source>
        <dbReference type="EMBL" id="PNR49320.1"/>
    </source>
</evidence>
<dbReference type="NCBIfam" id="NF007020">
    <property type="entry name" value="PRK09485.1"/>
    <property type="match status" value="1"/>
</dbReference>
<dbReference type="EnsemblPlants" id="Pp3c8_6230V3.4">
    <property type="protein sequence ID" value="Pp3c8_6230V3.4"/>
    <property type="gene ID" value="Pp3c8_6230"/>
</dbReference>
<dbReference type="PaxDb" id="3218-PP1S8_46V6.1"/>
<feature type="binding site" evidence="5 6">
    <location>
        <position position="258"/>
    </location>
    <ligand>
        <name>Zn(2+)</name>
        <dbReference type="ChEBI" id="CHEBI:29105"/>
    </ligand>
</feature>
<dbReference type="EMBL" id="ABEU02000008">
    <property type="protein sequence ID" value="PNR49320.1"/>
    <property type="molecule type" value="Genomic_DNA"/>
</dbReference>
<feature type="binding site" evidence="5 6">
    <location>
        <position position="325"/>
    </location>
    <ligand>
        <name>Zn(2+)</name>
        <dbReference type="ChEBI" id="CHEBI:29105"/>
    </ligand>
</feature>
<dbReference type="FunFam" id="3.20.20.330:FF:000002">
    <property type="entry name" value="Homocysteine S-methyltransferase"/>
    <property type="match status" value="1"/>
</dbReference>
<dbReference type="FunCoup" id="A0A2K1K6B5">
    <property type="interactions" value="1686"/>
</dbReference>
<name>A0A2K1K6B5_PHYPA</name>
<dbReference type="GO" id="GO:0033528">
    <property type="term" value="P:S-methylmethionine cycle"/>
    <property type="evidence" value="ECO:0000318"/>
    <property type="project" value="GO_Central"/>
</dbReference>
<dbReference type="InterPro" id="IPR036589">
    <property type="entry name" value="HCY_dom_sf"/>
</dbReference>
<accession>A0A2K1K6B5</accession>
<dbReference type="InterPro" id="IPR003726">
    <property type="entry name" value="HCY_dom"/>
</dbReference>